<keyword evidence="2" id="KW-0926">Vacuole</keyword>
<evidence type="ECO:0000256" key="4">
    <source>
        <dbReference type="ARBA" id="ARBA00022989"/>
    </source>
</evidence>
<dbReference type="InterPro" id="IPR004331">
    <property type="entry name" value="SPX_dom"/>
</dbReference>
<dbReference type="InterPro" id="IPR051572">
    <property type="entry name" value="VTC_Complex_Subunit"/>
</dbReference>
<accession>A0A023B1S9</accession>
<dbReference type="eggNOG" id="KOG4580">
    <property type="taxonomic scope" value="Eukaryota"/>
</dbReference>
<dbReference type="Pfam" id="PF02656">
    <property type="entry name" value="DUF202"/>
    <property type="match status" value="1"/>
</dbReference>
<keyword evidence="10" id="KW-1185">Reference proteome</keyword>
<dbReference type="InterPro" id="IPR042267">
    <property type="entry name" value="VTC_sf"/>
</dbReference>
<name>A0A023B1S9_GRENI</name>
<keyword evidence="4 7" id="KW-1133">Transmembrane helix</keyword>
<dbReference type="eggNOG" id="KOG1161">
    <property type="taxonomic scope" value="Eukaryota"/>
</dbReference>
<dbReference type="OMA" id="NEHYNEH"/>
<gene>
    <name evidence="9" type="ORF">GNI_130960</name>
</gene>
<evidence type="ECO:0000256" key="3">
    <source>
        <dbReference type="ARBA" id="ARBA00022692"/>
    </source>
</evidence>
<keyword evidence="3 7" id="KW-0812">Transmembrane</keyword>
<dbReference type="GO" id="GO:0006799">
    <property type="term" value="P:polyphosphate biosynthetic process"/>
    <property type="evidence" value="ECO:0007669"/>
    <property type="project" value="UniProtKB-ARBA"/>
</dbReference>
<dbReference type="Proteomes" id="UP000019763">
    <property type="component" value="Unassembled WGS sequence"/>
</dbReference>
<sequence>MKFGRRLLEESDPRFRHFYIAYKNLKQAIKLITGSDGSTFSIQQVTHNFGNLPALAGSVFRPPESRFQELLNHEKQKINKFTEVNLTATTSALKQLLKDLLREDMTDEGYVEDMSVALAEVDRQSEMLVFLKNYQSLNWTGFRKITKKYDKHNHSQSAQWFMAQLQKEAFVNADLDGPLKLLSLCYQIVLARSEDTFGKESLLSGSINLVSIEKLESGKELVSGSRETVTYLIRGSDVMRVKVMLAKCLSLASIGSSCFIGREAIDVLINPLASLQPACTSSSEKISHGCLYLDNRQFDIIRGVLNVTRRQLQNTRLTRIRWFGLMDGENDKDVYIERIPLSELHGYHPETQNLIDLSSNHLRTDSPQTCVMIKYKHVCSMLANTFDVESWMRRKGYEKDQEVRELLQSTQQSLSSGDLLPVLQTWSLRTSFSLVCEQQNIVEAHVDENLHAVAELQTRDGRLVFPEQGVAQTGGLITPYTKVRSDGDFVQDDFVTLNMSFPKNFRFPYQVNRPKSELAEGETTLFENTVDDLSMEDLKSCLEHFAVMHNAHDFTPLAHAAATLFKETKPHKLHTPGWFSSNLVVNLEDGSEQEEKKKPETDTRGAEPVSEERAPRANNSISSQKISGLYCDLAGQAAPPVAPGSQGLPIELLPAPRYLDQPPPGNGGGFLNLDATSIQVQGDPLQQPLVEHPAVPAARTVQNGWLRKVVQLFYKAPSGSTAPKTSASVRVEPKTFFANERTLLQWMNIAVLLSTISITLMTFGSLSSRIAGFVLAPIAVYFIIHSYNVYLYRTNALMNKEPIDYVDHTGPAVLVCSLVFAMAAIVLMNIFQSTAVSNHSALPLPTIRLPPAAPGSH</sequence>
<dbReference type="CDD" id="cd14447">
    <property type="entry name" value="SPX"/>
    <property type="match status" value="1"/>
</dbReference>
<keyword evidence="5 7" id="KW-0472">Membrane</keyword>
<dbReference type="AlphaFoldDB" id="A0A023B1S9"/>
<dbReference type="GO" id="GO:0005774">
    <property type="term" value="C:vacuolar membrane"/>
    <property type="evidence" value="ECO:0007669"/>
    <property type="project" value="UniProtKB-SubCell"/>
</dbReference>
<dbReference type="PANTHER" id="PTHR46140:SF1">
    <property type="entry name" value="VACUOLAR TRANSPORTER CHAPERONE COMPLEX SUBUNIT 4-RELATED"/>
    <property type="match status" value="1"/>
</dbReference>
<reference evidence="9" key="1">
    <citation type="submission" date="2013-12" db="EMBL/GenBank/DDBJ databases">
        <authorList>
            <person name="Omoto C.K."/>
            <person name="Sibley D."/>
            <person name="Venepally P."/>
            <person name="Hadjithomas M."/>
            <person name="Karamycheva S."/>
            <person name="Brunk B."/>
            <person name="Roos D."/>
            <person name="Caler E."/>
            <person name="Lorenzi H."/>
        </authorList>
    </citation>
    <scope>NUCLEOTIDE SEQUENCE</scope>
</reference>
<evidence type="ECO:0000313" key="9">
    <source>
        <dbReference type="EMBL" id="EZG47613.1"/>
    </source>
</evidence>
<dbReference type="Pfam" id="PF09359">
    <property type="entry name" value="VTC"/>
    <property type="match status" value="1"/>
</dbReference>
<feature type="transmembrane region" description="Helical" evidence="7">
    <location>
        <begin position="743"/>
        <end position="763"/>
    </location>
</feature>
<dbReference type="OrthoDB" id="2243669at2759"/>
<evidence type="ECO:0000256" key="6">
    <source>
        <dbReference type="SAM" id="MobiDB-lite"/>
    </source>
</evidence>
<evidence type="ECO:0000259" key="8">
    <source>
        <dbReference type="PROSITE" id="PS51382"/>
    </source>
</evidence>
<dbReference type="RefSeq" id="XP_011132163.1">
    <property type="nucleotide sequence ID" value="XM_011133861.1"/>
</dbReference>
<dbReference type="PROSITE" id="PS51382">
    <property type="entry name" value="SPX"/>
    <property type="match status" value="1"/>
</dbReference>
<comment type="subcellular location">
    <subcellularLocation>
        <location evidence="1">Vacuole membrane</location>
        <topology evidence="1">Multi-pass membrane protein</topology>
    </subcellularLocation>
</comment>
<feature type="transmembrane region" description="Helical" evidence="7">
    <location>
        <begin position="812"/>
        <end position="831"/>
    </location>
</feature>
<dbReference type="Gene3D" id="3.20.100.30">
    <property type="entry name" value="VTC, catalytic tunnel domain"/>
    <property type="match status" value="1"/>
</dbReference>
<evidence type="ECO:0000256" key="7">
    <source>
        <dbReference type="SAM" id="Phobius"/>
    </source>
</evidence>
<evidence type="ECO:0000256" key="1">
    <source>
        <dbReference type="ARBA" id="ARBA00004128"/>
    </source>
</evidence>
<dbReference type="Pfam" id="PF03105">
    <property type="entry name" value="SPX"/>
    <property type="match status" value="1"/>
</dbReference>
<dbReference type="GeneID" id="22914585"/>
<dbReference type="InterPro" id="IPR018966">
    <property type="entry name" value="VTC_domain"/>
</dbReference>
<evidence type="ECO:0000313" key="10">
    <source>
        <dbReference type="Proteomes" id="UP000019763"/>
    </source>
</evidence>
<organism evidence="9 10">
    <name type="scientific">Gregarina niphandrodes</name>
    <name type="common">Septate eugregarine</name>
    <dbReference type="NCBI Taxonomy" id="110365"/>
    <lineage>
        <taxon>Eukaryota</taxon>
        <taxon>Sar</taxon>
        <taxon>Alveolata</taxon>
        <taxon>Apicomplexa</taxon>
        <taxon>Conoidasida</taxon>
        <taxon>Gregarinasina</taxon>
        <taxon>Eugregarinorida</taxon>
        <taxon>Gregarinidae</taxon>
        <taxon>Gregarina</taxon>
    </lineage>
</organism>
<feature type="transmembrane region" description="Helical" evidence="7">
    <location>
        <begin position="770"/>
        <end position="792"/>
    </location>
</feature>
<protein>
    <submittedName>
        <fullName evidence="9">SPX domain protein</fullName>
    </submittedName>
</protein>
<dbReference type="InterPro" id="IPR003807">
    <property type="entry name" value="DUF202"/>
</dbReference>
<comment type="caution">
    <text evidence="9">The sequence shown here is derived from an EMBL/GenBank/DDBJ whole genome shotgun (WGS) entry which is preliminary data.</text>
</comment>
<feature type="compositionally biased region" description="Basic and acidic residues" evidence="6">
    <location>
        <begin position="593"/>
        <end position="615"/>
    </location>
</feature>
<feature type="domain" description="SPX" evidence="8">
    <location>
        <begin position="1"/>
        <end position="163"/>
    </location>
</feature>
<evidence type="ECO:0000256" key="2">
    <source>
        <dbReference type="ARBA" id="ARBA00022554"/>
    </source>
</evidence>
<feature type="region of interest" description="Disordered" evidence="6">
    <location>
        <begin position="589"/>
        <end position="621"/>
    </location>
</feature>
<dbReference type="PANTHER" id="PTHR46140">
    <property type="entry name" value="VACUOLAR TRANSPORTER CHAPERONE 1-RELATED"/>
    <property type="match status" value="1"/>
</dbReference>
<evidence type="ECO:0000256" key="5">
    <source>
        <dbReference type="ARBA" id="ARBA00023136"/>
    </source>
</evidence>
<dbReference type="EMBL" id="AFNH02000977">
    <property type="protein sequence ID" value="EZG47613.1"/>
    <property type="molecule type" value="Genomic_DNA"/>
</dbReference>
<dbReference type="VEuPathDB" id="CryptoDB:GNI_130960"/>
<proteinExistence type="predicted"/>